<evidence type="ECO:0000256" key="5">
    <source>
        <dbReference type="ARBA" id="ARBA00022729"/>
    </source>
</evidence>
<dbReference type="AlphaFoldDB" id="A0A4Q6Y8V0"/>
<evidence type="ECO:0000256" key="7">
    <source>
        <dbReference type="ARBA" id="ARBA00023136"/>
    </source>
</evidence>
<evidence type="ECO:0000256" key="12">
    <source>
        <dbReference type="SAM" id="SignalP"/>
    </source>
</evidence>
<dbReference type="Pfam" id="PF07715">
    <property type="entry name" value="Plug"/>
    <property type="match status" value="1"/>
</dbReference>
<keyword evidence="6 10" id="KW-0798">TonB box</keyword>
<dbReference type="InterPro" id="IPR010916">
    <property type="entry name" value="TonB_box_CS"/>
</dbReference>
<dbReference type="PROSITE" id="PS00430">
    <property type="entry name" value="TONB_DEPENDENT_REC_1"/>
    <property type="match status" value="1"/>
</dbReference>
<proteinExistence type="inferred from homology"/>
<evidence type="ECO:0000256" key="11">
    <source>
        <dbReference type="RuleBase" id="RU003357"/>
    </source>
</evidence>
<dbReference type="Gene3D" id="2.40.170.20">
    <property type="entry name" value="TonB-dependent receptor, beta-barrel domain"/>
    <property type="match status" value="1"/>
</dbReference>
<dbReference type="InterPro" id="IPR012910">
    <property type="entry name" value="Plug_dom"/>
</dbReference>
<dbReference type="Pfam" id="PF00593">
    <property type="entry name" value="TonB_dep_Rec_b-barrel"/>
    <property type="match status" value="1"/>
</dbReference>
<dbReference type="InterPro" id="IPR036942">
    <property type="entry name" value="Beta-barrel_TonB_sf"/>
</dbReference>
<keyword evidence="8 9" id="KW-0998">Cell outer membrane</keyword>
<feature type="signal peptide" evidence="12">
    <location>
        <begin position="1"/>
        <end position="26"/>
    </location>
</feature>
<dbReference type="InterPro" id="IPR039426">
    <property type="entry name" value="TonB-dep_rcpt-like"/>
</dbReference>
<evidence type="ECO:0000256" key="4">
    <source>
        <dbReference type="ARBA" id="ARBA00022692"/>
    </source>
</evidence>
<feature type="domain" description="TonB-dependent receptor plug" evidence="14">
    <location>
        <begin position="55"/>
        <end position="179"/>
    </location>
</feature>
<feature type="domain" description="TonB-dependent receptor-like beta-barrel" evidence="13">
    <location>
        <begin position="392"/>
        <end position="917"/>
    </location>
</feature>
<keyword evidence="4 9" id="KW-0812">Transmembrane</keyword>
<dbReference type="PANTHER" id="PTHR47234">
    <property type="match status" value="1"/>
</dbReference>
<evidence type="ECO:0000256" key="2">
    <source>
        <dbReference type="ARBA" id="ARBA00022448"/>
    </source>
</evidence>
<organism evidence="15 16">
    <name type="scientific">Sphingomonas populi</name>
    <dbReference type="NCBI Taxonomy" id="2484750"/>
    <lineage>
        <taxon>Bacteria</taxon>
        <taxon>Pseudomonadati</taxon>
        <taxon>Pseudomonadota</taxon>
        <taxon>Alphaproteobacteria</taxon>
        <taxon>Sphingomonadales</taxon>
        <taxon>Sphingomonadaceae</taxon>
        <taxon>Sphingomonas</taxon>
    </lineage>
</organism>
<accession>A0A4Q6Y8V0</accession>
<dbReference type="SUPFAM" id="SSF56935">
    <property type="entry name" value="Porins"/>
    <property type="match status" value="1"/>
</dbReference>
<keyword evidence="15" id="KW-0675">Receptor</keyword>
<dbReference type="OrthoDB" id="7051241at2"/>
<evidence type="ECO:0000313" key="16">
    <source>
        <dbReference type="Proteomes" id="UP000292085"/>
    </source>
</evidence>
<gene>
    <name evidence="15" type="ORF">EWE75_03710</name>
</gene>
<evidence type="ECO:0000313" key="15">
    <source>
        <dbReference type="EMBL" id="RZF65776.1"/>
    </source>
</evidence>
<evidence type="ECO:0000256" key="6">
    <source>
        <dbReference type="ARBA" id="ARBA00023077"/>
    </source>
</evidence>
<keyword evidence="7 9" id="KW-0472">Membrane</keyword>
<evidence type="ECO:0000256" key="10">
    <source>
        <dbReference type="PROSITE-ProRule" id="PRU10143"/>
    </source>
</evidence>
<dbReference type="InterPro" id="IPR000531">
    <property type="entry name" value="Beta-barrel_TonB"/>
</dbReference>
<keyword evidence="3 9" id="KW-1134">Transmembrane beta strand</keyword>
<sequence>MLKKSILRCGVFLPALIIAGTGIASAQTPVPDEGASEPETVVVTGSRIRRDPLQQDAPVVTLDQGAIAKTGLSSIADILQHLPSASGGLNSKVNSSGNFGNPPDGGGVGAGSAEIELRYLQAKRTLVLVDGLRFVNGASASGIPTTVDLNALPASMIDHIDVLQSGASSLYGSDAIAGVVNVVTKQSQKGLQASAQFGSYRQGDGHTQDYNVSYGLKSQGMTLVFGGSYVKQESILAKDRAISRYPSGTDDCHFSTSCSSATPLGRFLFTNPAIYNGSLTLKAPVSGKPRFNPLDPTGASSDFTSYTTANNGFNFGPYNYILTPSERWGLWTSFKQELTPNVNLRVKMLYNRRNSQNRAAFLPLFIGPGAGTGGPIDSVTIDASNPYNPFGTITPNDYVFFARRLVEAGQRTYTQHVDTMSLTGTLDGSFNVGDRHWYWDVNAVVGSNRAHQLFTGNVNAAKVAQALGPVSQCTSQCVPLDIFGGVGSITPAMLSYIGFDEHDASTQDMEDYTANLSGTIFDLPAGPLGVAFGYEHRNQRGSFTPDAIIQAGLGSDIPALASHGGYHVDELYGELQVPILADTPFFQSLEVDGSGRWSRYSTAGTNWTYTGSGLWKPVKDVLLRASYAHTVRAPSIGELFGSQSRFDQTLDVDPCSNIAGSPYQTSQTVQSNCSAHGVPADGSYKEVVSQVGVVTGGSTTLKPETSNTLLFGGVYSPSWARGTGLASVLSLEVNYYDITVNDTISSIPATTLLDRCAQTGDALSCAAVKRASNGFITRIDGVLQNVGAYKTRGIDVVFNYRTPLTSIGTFGLAANGTFLLSLTKAVPSSSGFTVTEYVGTENDGGPDQAYPHFKGNATIDWTGEAVSASFTGRYISSVVELQGGNRLNSRFYGDVQLSFSPAFLEKKVALTLGVNNVFNQDPPGCVNCSLNHFDPTTYDVPGQYGYARLSYKM</sequence>
<keyword evidence="2 9" id="KW-0813">Transport</keyword>
<dbReference type="Proteomes" id="UP000292085">
    <property type="component" value="Unassembled WGS sequence"/>
</dbReference>
<dbReference type="EMBL" id="SGIS01000004">
    <property type="protein sequence ID" value="RZF65776.1"/>
    <property type="molecule type" value="Genomic_DNA"/>
</dbReference>
<name>A0A4Q6Y8V0_9SPHN</name>
<feature type="chain" id="PRO_5020700102" evidence="12">
    <location>
        <begin position="27"/>
        <end position="953"/>
    </location>
</feature>
<evidence type="ECO:0000256" key="9">
    <source>
        <dbReference type="PROSITE-ProRule" id="PRU01360"/>
    </source>
</evidence>
<evidence type="ECO:0000256" key="8">
    <source>
        <dbReference type="ARBA" id="ARBA00023237"/>
    </source>
</evidence>
<comment type="subcellular location">
    <subcellularLocation>
        <location evidence="1 9">Cell outer membrane</location>
        <topology evidence="1 9">Multi-pass membrane protein</topology>
    </subcellularLocation>
</comment>
<dbReference type="RefSeq" id="WP_130155354.1">
    <property type="nucleotide sequence ID" value="NZ_SGIS01000004.1"/>
</dbReference>
<evidence type="ECO:0000259" key="14">
    <source>
        <dbReference type="Pfam" id="PF07715"/>
    </source>
</evidence>
<dbReference type="PANTHER" id="PTHR47234:SF2">
    <property type="entry name" value="TONB-DEPENDENT RECEPTOR"/>
    <property type="match status" value="1"/>
</dbReference>
<dbReference type="InterPro" id="IPR037066">
    <property type="entry name" value="Plug_dom_sf"/>
</dbReference>
<feature type="short sequence motif" description="TonB box" evidence="10">
    <location>
        <begin position="40"/>
        <end position="46"/>
    </location>
</feature>
<evidence type="ECO:0000259" key="13">
    <source>
        <dbReference type="Pfam" id="PF00593"/>
    </source>
</evidence>
<dbReference type="PROSITE" id="PS52016">
    <property type="entry name" value="TONB_DEPENDENT_REC_3"/>
    <property type="match status" value="1"/>
</dbReference>
<reference evidence="15 16" key="1">
    <citation type="submission" date="2019-02" db="EMBL/GenBank/DDBJ databases">
        <authorList>
            <person name="Li Y."/>
        </authorList>
    </citation>
    <scope>NUCLEOTIDE SEQUENCE [LARGE SCALE GENOMIC DNA]</scope>
    <source>
        <strain evidence="15 16">3-7</strain>
    </source>
</reference>
<keyword evidence="5 12" id="KW-0732">Signal</keyword>
<evidence type="ECO:0000256" key="3">
    <source>
        <dbReference type="ARBA" id="ARBA00022452"/>
    </source>
</evidence>
<evidence type="ECO:0000256" key="1">
    <source>
        <dbReference type="ARBA" id="ARBA00004571"/>
    </source>
</evidence>
<comment type="caution">
    <text evidence="15">The sequence shown here is derived from an EMBL/GenBank/DDBJ whole genome shotgun (WGS) entry which is preliminary data.</text>
</comment>
<protein>
    <submittedName>
        <fullName evidence="15">TonB-dependent receptor</fullName>
    </submittedName>
</protein>
<keyword evidence="16" id="KW-1185">Reference proteome</keyword>
<dbReference type="GO" id="GO:0009279">
    <property type="term" value="C:cell outer membrane"/>
    <property type="evidence" value="ECO:0007669"/>
    <property type="project" value="UniProtKB-SubCell"/>
</dbReference>
<comment type="similarity">
    <text evidence="9 11">Belongs to the TonB-dependent receptor family.</text>
</comment>
<dbReference type="Gene3D" id="2.170.130.10">
    <property type="entry name" value="TonB-dependent receptor, plug domain"/>
    <property type="match status" value="1"/>
</dbReference>